<feature type="compositionally biased region" description="Basic and acidic residues" evidence="1">
    <location>
        <begin position="14"/>
        <end position="27"/>
    </location>
</feature>
<protein>
    <submittedName>
        <fullName evidence="2">Uncharacterized protein</fullName>
    </submittedName>
</protein>
<evidence type="ECO:0000313" key="3">
    <source>
        <dbReference type="Proteomes" id="UP000634136"/>
    </source>
</evidence>
<dbReference type="AlphaFoldDB" id="A0A834VZ99"/>
<accession>A0A834VZ99</accession>
<gene>
    <name evidence="2" type="ORF">G2W53_042128</name>
</gene>
<feature type="region of interest" description="Disordered" evidence="1">
    <location>
        <begin position="1"/>
        <end position="27"/>
    </location>
</feature>
<evidence type="ECO:0000313" key="2">
    <source>
        <dbReference type="EMBL" id="KAF7803017.1"/>
    </source>
</evidence>
<keyword evidence="3" id="KW-1185">Reference proteome</keyword>
<evidence type="ECO:0000256" key="1">
    <source>
        <dbReference type="SAM" id="MobiDB-lite"/>
    </source>
</evidence>
<organism evidence="2 3">
    <name type="scientific">Senna tora</name>
    <dbReference type="NCBI Taxonomy" id="362788"/>
    <lineage>
        <taxon>Eukaryota</taxon>
        <taxon>Viridiplantae</taxon>
        <taxon>Streptophyta</taxon>
        <taxon>Embryophyta</taxon>
        <taxon>Tracheophyta</taxon>
        <taxon>Spermatophyta</taxon>
        <taxon>Magnoliopsida</taxon>
        <taxon>eudicotyledons</taxon>
        <taxon>Gunneridae</taxon>
        <taxon>Pentapetalae</taxon>
        <taxon>rosids</taxon>
        <taxon>fabids</taxon>
        <taxon>Fabales</taxon>
        <taxon>Fabaceae</taxon>
        <taxon>Caesalpinioideae</taxon>
        <taxon>Cassia clade</taxon>
        <taxon>Senna</taxon>
    </lineage>
</organism>
<proteinExistence type="predicted"/>
<comment type="caution">
    <text evidence="2">The sequence shown here is derived from an EMBL/GenBank/DDBJ whole genome shotgun (WGS) entry which is preliminary data.</text>
</comment>
<dbReference type="Proteomes" id="UP000634136">
    <property type="component" value="Unassembled WGS sequence"/>
</dbReference>
<reference evidence="2" key="1">
    <citation type="submission" date="2020-09" db="EMBL/GenBank/DDBJ databases">
        <title>Genome-Enabled Discovery of Anthraquinone Biosynthesis in Senna tora.</title>
        <authorList>
            <person name="Kang S.-H."/>
            <person name="Pandey R.P."/>
            <person name="Lee C.-M."/>
            <person name="Sim J.-S."/>
            <person name="Jeong J.-T."/>
            <person name="Choi B.-S."/>
            <person name="Jung M."/>
            <person name="Ginzburg D."/>
            <person name="Zhao K."/>
            <person name="Won S.Y."/>
            <person name="Oh T.-J."/>
            <person name="Yu Y."/>
            <person name="Kim N.-H."/>
            <person name="Lee O.R."/>
            <person name="Lee T.-H."/>
            <person name="Bashyal P."/>
            <person name="Kim T.-S."/>
            <person name="Lee W.-H."/>
            <person name="Kawkins C."/>
            <person name="Kim C.-K."/>
            <person name="Kim J.S."/>
            <person name="Ahn B.O."/>
            <person name="Rhee S.Y."/>
            <person name="Sohng J.K."/>
        </authorList>
    </citation>
    <scope>NUCLEOTIDE SEQUENCE</scope>
    <source>
        <tissue evidence="2">Leaf</tissue>
    </source>
</reference>
<dbReference type="EMBL" id="JAAIUW010000013">
    <property type="protein sequence ID" value="KAF7803017.1"/>
    <property type="molecule type" value="Genomic_DNA"/>
</dbReference>
<sequence>MEIQRASHGSTKHTNLESETRAFVKGL</sequence>
<name>A0A834VZ99_9FABA</name>